<comment type="caution">
    <text evidence="1">The sequence shown here is derived from an EMBL/GenBank/DDBJ whole genome shotgun (WGS) entry which is preliminary data.</text>
</comment>
<protein>
    <submittedName>
        <fullName evidence="1">Uncharacterized protein</fullName>
    </submittedName>
</protein>
<dbReference type="EMBL" id="JBBMFD010000005">
    <property type="protein sequence ID" value="MEQ2440128.1"/>
    <property type="molecule type" value="Genomic_DNA"/>
</dbReference>
<organism evidence="1 2">
    <name type="scientific">Solibaculum intestinale</name>
    <dbReference type="NCBI Taxonomy" id="3133165"/>
    <lineage>
        <taxon>Bacteria</taxon>
        <taxon>Bacillati</taxon>
        <taxon>Bacillota</taxon>
        <taxon>Clostridia</taxon>
        <taxon>Eubacteriales</taxon>
        <taxon>Oscillospiraceae</taxon>
        <taxon>Solibaculum</taxon>
    </lineage>
</organism>
<gene>
    <name evidence="1" type="ORF">WMO26_04740</name>
</gene>
<dbReference type="RefSeq" id="WP_349218514.1">
    <property type="nucleotide sequence ID" value="NZ_JBBMFD010000005.1"/>
</dbReference>
<name>A0ABV1E261_9FIRM</name>
<evidence type="ECO:0000313" key="2">
    <source>
        <dbReference type="Proteomes" id="UP001489509"/>
    </source>
</evidence>
<reference evidence="1 2" key="1">
    <citation type="submission" date="2024-03" db="EMBL/GenBank/DDBJ databases">
        <title>Human intestinal bacterial collection.</title>
        <authorList>
            <person name="Pauvert C."/>
            <person name="Hitch T.C.A."/>
            <person name="Clavel T."/>
        </authorList>
    </citation>
    <scope>NUCLEOTIDE SEQUENCE [LARGE SCALE GENOMIC DNA]</scope>
    <source>
        <strain evidence="1 2">CLA-JM-H44</strain>
    </source>
</reference>
<accession>A0ABV1E261</accession>
<dbReference type="Proteomes" id="UP001489509">
    <property type="component" value="Unassembled WGS sequence"/>
</dbReference>
<sequence length="205" mass="24117">MILKNREYILDIQEFVLWSALNWRILRPGQVQNLYWEKEQETGFCSSRSFDDCMSRLTQRGLVAEGSGETDEQALYRLLSDLYIMPISENPFLRLCSFFRLCVFGNVPYSAAKKILRRDKRTADEKKVIRLARQALLSTAEIVKCFERNKLDFCCEEELLDTLYYDEFTTSDNIADMVSCLPECRSVIRSVANLYLRRQIIFERI</sequence>
<proteinExistence type="predicted"/>
<keyword evidence="2" id="KW-1185">Reference proteome</keyword>
<evidence type="ECO:0000313" key="1">
    <source>
        <dbReference type="EMBL" id="MEQ2440128.1"/>
    </source>
</evidence>